<dbReference type="Proteomes" id="UP000294593">
    <property type="component" value="Unassembled WGS sequence"/>
</dbReference>
<organism evidence="3 4">
    <name type="scientific">Aquabacterium commune</name>
    <dbReference type="NCBI Taxonomy" id="70586"/>
    <lineage>
        <taxon>Bacteria</taxon>
        <taxon>Pseudomonadati</taxon>
        <taxon>Pseudomonadota</taxon>
        <taxon>Betaproteobacteria</taxon>
        <taxon>Burkholderiales</taxon>
        <taxon>Aquabacterium</taxon>
    </lineage>
</organism>
<evidence type="ECO:0000259" key="1">
    <source>
        <dbReference type="Pfam" id="PF00534"/>
    </source>
</evidence>
<evidence type="ECO:0000313" key="4">
    <source>
        <dbReference type="Proteomes" id="UP000294593"/>
    </source>
</evidence>
<dbReference type="InterPro" id="IPR001296">
    <property type="entry name" value="Glyco_trans_1"/>
</dbReference>
<keyword evidence="4" id="KW-1185">Reference proteome</keyword>
<keyword evidence="3" id="KW-0808">Transferase</keyword>
<dbReference type="SUPFAM" id="SSF53756">
    <property type="entry name" value="UDP-Glycosyltransferase/glycogen phosphorylase"/>
    <property type="match status" value="1"/>
</dbReference>
<evidence type="ECO:0000259" key="2">
    <source>
        <dbReference type="Pfam" id="PF13579"/>
    </source>
</evidence>
<accession>A0A4R6RHS6</accession>
<dbReference type="Gene3D" id="3.40.50.2000">
    <property type="entry name" value="Glycogen Phosphorylase B"/>
    <property type="match status" value="2"/>
</dbReference>
<name>A0A4R6RHS6_9BURK</name>
<feature type="domain" description="Glycosyltransferase subfamily 4-like N-terminal" evidence="2">
    <location>
        <begin position="18"/>
        <end position="168"/>
    </location>
</feature>
<comment type="caution">
    <text evidence="3">The sequence shown here is derived from an EMBL/GenBank/DDBJ whole genome shotgun (WGS) entry which is preliminary data.</text>
</comment>
<dbReference type="InterPro" id="IPR028098">
    <property type="entry name" value="Glyco_trans_4-like_N"/>
</dbReference>
<dbReference type="PANTHER" id="PTHR45947:SF3">
    <property type="entry name" value="SULFOQUINOVOSYL TRANSFERASE SQD2"/>
    <property type="match status" value="1"/>
</dbReference>
<dbReference type="PANTHER" id="PTHR45947">
    <property type="entry name" value="SULFOQUINOVOSYL TRANSFERASE SQD2"/>
    <property type="match status" value="1"/>
</dbReference>
<proteinExistence type="predicted"/>
<dbReference type="RefSeq" id="WP_133606928.1">
    <property type="nucleotide sequence ID" value="NZ_JBASTO010000348.1"/>
</dbReference>
<feature type="domain" description="Glycosyl transferase family 1" evidence="1">
    <location>
        <begin position="203"/>
        <end position="367"/>
    </location>
</feature>
<sequence length="412" mass="46707">MGFRILHCIASVNPKGGGPIEGLKQLSAVNQQQGHQVEVLTLDSPDDPWVKDCPIPCHAVGPTLVGNWRYSPRWVPWLRAHAHGYDAVIVNGIWQYHAFGAWRALAGTKTPYFVFTHGMLDPWFKRTYPLKHLKKWLFWPWAEYRVLRDAAAVMFTCEDERRLARQSFWLYKCDEFVVSYGTSAPPDDAVRQREAFLQAFPDLQGKRLLLFLGRVHEKKGPDLLFKAFASLRARQPELLRDVRIVMAGPAEHAYGQEMLKLNRELGLADVTTWTGMISGDVKWGAFRASEAFILPSHQENFGIAVAEAMACGVPVLISNQVNIWREIQQSQGGLVEQDTHAGTERLLTRWLATPPEQWAQMRVNARQCFQQRFLIDRTAESFIEAMEVFGMRSRPERIGAAPGSVSPVRGSL</sequence>
<dbReference type="Pfam" id="PF13579">
    <property type="entry name" value="Glyco_trans_4_4"/>
    <property type="match status" value="1"/>
</dbReference>
<evidence type="ECO:0000313" key="3">
    <source>
        <dbReference type="EMBL" id="TDP85910.1"/>
    </source>
</evidence>
<dbReference type="AlphaFoldDB" id="A0A4R6RHS6"/>
<dbReference type="OrthoDB" id="433681at2"/>
<dbReference type="GO" id="GO:0016757">
    <property type="term" value="F:glycosyltransferase activity"/>
    <property type="evidence" value="ECO:0007669"/>
    <property type="project" value="InterPro"/>
</dbReference>
<gene>
    <name evidence="3" type="ORF">EV672_102260</name>
</gene>
<dbReference type="InterPro" id="IPR050194">
    <property type="entry name" value="Glycosyltransferase_grp1"/>
</dbReference>
<dbReference type="Pfam" id="PF00534">
    <property type="entry name" value="Glycos_transf_1"/>
    <property type="match status" value="1"/>
</dbReference>
<protein>
    <submittedName>
        <fullName evidence="3">Glycosyltransferase involved in cell wall biosynthesis</fullName>
    </submittedName>
</protein>
<reference evidence="3 4" key="1">
    <citation type="submission" date="2019-03" db="EMBL/GenBank/DDBJ databases">
        <title>Genomic Encyclopedia of Type Strains, Phase IV (KMG-IV): sequencing the most valuable type-strain genomes for metagenomic binning, comparative biology and taxonomic classification.</title>
        <authorList>
            <person name="Goeker M."/>
        </authorList>
    </citation>
    <scope>NUCLEOTIDE SEQUENCE [LARGE SCALE GENOMIC DNA]</scope>
    <source>
        <strain evidence="3 4">DSM 11901</strain>
    </source>
</reference>
<dbReference type="EMBL" id="SNXW01000002">
    <property type="protein sequence ID" value="TDP85910.1"/>
    <property type="molecule type" value="Genomic_DNA"/>
</dbReference>